<reference evidence="5" key="1">
    <citation type="journal article" date="2021" name="PeerJ">
        <title>Extensive microbial diversity within the chicken gut microbiome revealed by metagenomics and culture.</title>
        <authorList>
            <person name="Gilroy R."/>
            <person name="Ravi A."/>
            <person name="Getino M."/>
            <person name="Pursley I."/>
            <person name="Horton D.L."/>
            <person name="Alikhan N.F."/>
            <person name="Baker D."/>
            <person name="Gharbi K."/>
            <person name="Hall N."/>
            <person name="Watson M."/>
            <person name="Adriaenssens E.M."/>
            <person name="Foster-Nyarko E."/>
            <person name="Jarju S."/>
            <person name="Secka A."/>
            <person name="Antonio M."/>
            <person name="Oren A."/>
            <person name="Chaudhuri R.R."/>
            <person name="La Ragione R."/>
            <person name="Hildebrand F."/>
            <person name="Pallen M.J."/>
        </authorList>
    </citation>
    <scope>NUCLEOTIDE SEQUENCE</scope>
    <source>
        <strain evidence="5">ChiGjej3B3-7470</strain>
    </source>
</reference>
<accession>A0A921JQ29</accession>
<evidence type="ECO:0000256" key="2">
    <source>
        <dbReference type="ARBA" id="ARBA00022801"/>
    </source>
</evidence>
<keyword evidence="3" id="KW-0862">Zinc</keyword>
<evidence type="ECO:0000313" key="6">
    <source>
        <dbReference type="Proteomes" id="UP000712713"/>
    </source>
</evidence>
<dbReference type="InterPro" id="IPR003737">
    <property type="entry name" value="GlcNAc_PI_deacetylase-related"/>
</dbReference>
<protein>
    <recommendedName>
        <fullName evidence="4">N-acetyl-1-D-myo-inositol-2-amino-2-deoxy-alpha-D-glucopyranoside deacetylase</fullName>
        <ecNumber evidence="4">3.5.1.103</ecNumber>
    </recommendedName>
</protein>
<reference evidence="5" key="2">
    <citation type="submission" date="2021-09" db="EMBL/GenBank/DDBJ databases">
        <authorList>
            <person name="Gilroy R."/>
        </authorList>
    </citation>
    <scope>NUCLEOTIDE SEQUENCE</scope>
    <source>
        <strain evidence="5">ChiGjej3B3-7470</strain>
    </source>
</reference>
<proteinExistence type="predicted"/>
<dbReference type="Gene3D" id="3.40.50.10320">
    <property type="entry name" value="LmbE-like"/>
    <property type="match status" value="1"/>
</dbReference>
<name>A0A921JQ29_9ACTN</name>
<dbReference type="InterPro" id="IPR017810">
    <property type="entry name" value="Mycothiol_biosynthesis_MshB"/>
</dbReference>
<evidence type="ECO:0000256" key="1">
    <source>
        <dbReference type="ARBA" id="ARBA00022723"/>
    </source>
</evidence>
<dbReference type="InterPro" id="IPR024078">
    <property type="entry name" value="LmbE-like_dom_sf"/>
</dbReference>
<keyword evidence="1" id="KW-0479">Metal-binding</keyword>
<keyword evidence="2 5" id="KW-0378">Hydrolase</keyword>
<sequence>MNNRRLLLVHAHPDDESSQSVATMSHYLAEGAQVTLVTCTLGELGEIMLPEWQHFTPAELGAHRKTEIEEALATIGVTDHVFLGGAGAYHDTGMANAEGGRGAVVPEEMPDNAFWKADLLEAANHLVEIIRSRRPQVATTYDPFGNYGHPDHIQAHRVLMYAVMLASSPAHRPDLGEPWMVQRVLWNTHNSGRWAEAYAIAKERGLELWPESENTDDPQHFGPEESHIVAVIETAPWLEKCRAALGSHRSQVDPNHPFWQFYSIMQELPGSGEAYLLGGGTPFPPSDGPANDLFAGLV</sequence>
<organism evidence="5 6">
    <name type="scientific">Tessaracoccus flavescens</name>
    <dbReference type="NCBI Taxonomy" id="399497"/>
    <lineage>
        <taxon>Bacteria</taxon>
        <taxon>Bacillati</taxon>
        <taxon>Actinomycetota</taxon>
        <taxon>Actinomycetes</taxon>
        <taxon>Propionibacteriales</taxon>
        <taxon>Propionibacteriaceae</taxon>
        <taxon>Tessaracoccus</taxon>
    </lineage>
</organism>
<dbReference type="PANTHER" id="PTHR12993:SF26">
    <property type="entry name" value="1D-MYO-INOSITOL 2-ACETAMIDO-2-DEOXY-ALPHA-D-GLUCOPYRANOSIDE DEACETYLASE"/>
    <property type="match status" value="1"/>
</dbReference>
<dbReference type="SUPFAM" id="SSF102588">
    <property type="entry name" value="LmbE-like"/>
    <property type="match status" value="1"/>
</dbReference>
<dbReference type="PANTHER" id="PTHR12993">
    <property type="entry name" value="N-ACETYLGLUCOSAMINYL-PHOSPHATIDYLINOSITOL DE-N-ACETYLASE-RELATED"/>
    <property type="match status" value="1"/>
</dbReference>
<dbReference type="GO" id="GO:0010125">
    <property type="term" value="P:mycothiol biosynthetic process"/>
    <property type="evidence" value="ECO:0007669"/>
    <property type="project" value="UniProtKB-UniRule"/>
</dbReference>
<dbReference type="GO" id="GO:0035595">
    <property type="term" value="F:N-acetylglucosaminylinositol deacetylase activity"/>
    <property type="evidence" value="ECO:0007669"/>
    <property type="project" value="UniProtKB-EC"/>
</dbReference>
<evidence type="ECO:0000256" key="3">
    <source>
        <dbReference type="ARBA" id="ARBA00022833"/>
    </source>
</evidence>
<comment type="caution">
    <text evidence="5">The sequence shown here is derived from an EMBL/GenBank/DDBJ whole genome shotgun (WGS) entry which is preliminary data.</text>
</comment>
<gene>
    <name evidence="5" type="primary">mshB</name>
    <name evidence="5" type="ORF">K8V15_02955</name>
</gene>
<evidence type="ECO:0000313" key="5">
    <source>
        <dbReference type="EMBL" id="HJE50930.1"/>
    </source>
</evidence>
<dbReference type="EMBL" id="DYZF01000069">
    <property type="protein sequence ID" value="HJE50930.1"/>
    <property type="molecule type" value="Genomic_DNA"/>
</dbReference>
<evidence type="ECO:0000256" key="4">
    <source>
        <dbReference type="NCBIfam" id="TIGR03445"/>
    </source>
</evidence>
<dbReference type="Proteomes" id="UP000712713">
    <property type="component" value="Unassembled WGS sequence"/>
</dbReference>
<dbReference type="NCBIfam" id="TIGR03445">
    <property type="entry name" value="mycothiol_MshB"/>
    <property type="match status" value="1"/>
</dbReference>
<dbReference type="Pfam" id="PF02585">
    <property type="entry name" value="PIG-L"/>
    <property type="match status" value="1"/>
</dbReference>
<dbReference type="AlphaFoldDB" id="A0A921JQ29"/>
<dbReference type="GO" id="GO:0046872">
    <property type="term" value="F:metal ion binding"/>
    <property type="evidence" value="ECO:0007669"/>
    <property type="project" value="UniProtKB-KW"/>
</dbReference>
<dbReference type="EC" id="3.5.1.103" evidence="4"/>